<sequence length="59" mass="6151">MQGAVVRESALSMCWQIGLTVARRLIVAVTVGVCGWSFLQNGTINGPGRTTGIAIDSGM</sequence>
<evidence type="ECO:0000256" key="1">
    <source>
        <dbReference type="SAM" id="Phobius"/>
    </source>
</evidence>
<protein>
    <submittedName>
        <fullName evidence="2">Uncharacterized protein</fullName>
    </submittedName>
</protein>
<feature type="transmembrane region" description="Helical" evidence="1">
    <location>
        <begin position="21"/>
        <end position="39"/>
    </location>
</feature>
<keyword evidence="1" id="KW-1133">Transmembrane helix</keyword>
<accession>A0ABQ2H085</accession>
<organism evidence="2 3">
    <name type="scientific">Deinococcus aerophilus</name>
    <dbReference type="NCBI Taxonomy" id="522488"/>
    <lineage>
        <taxon>Bacteria</taxon>
        <taxon>Thermotogati</taxon>
        <taxon>Deinococcota</taxon>
        <taxon>Deinococci</taxon>
        <taxon>Deinococcales</taxon>
        <taxon>Deinococcaceae</taxon>
        <taxon>Deinococcus</taxon>
    </lineage>
</organism>
<keyword evidence="1" id="KW-0812">Transmembrane</keyword>
<evidence type="ECO:0000313" key="2">
    <source>
        <dbReference type="EMBL" id="GGM22711.1"/>
    </source>
</evidence>
<keyword evidence="1" id="KW-0472">Membrane</keyword>
<comment type="caution">
    <text evidence="2">The sequence shown here is derived from an EMBL/GenBank/DDBJ whole genome shotgun (WGS) entry which is preliminary data.</text>
</comment>
<keyword evidence="3" id="KW-1185">Reference proteome</keyword>
<dbReference type="EMBL" id="BMOM01000096">
    <property type="protein sequence ID" value="GGM22711.1"/>
    <property type="molecule type" value="Genomic_DNA"/>
</dbReference>
<gene>
    <name evidence="2" type="ORF">GCM10010841_33170</name>
</gene>
<evidence type="ECO:0000313" key="3">
    <source>
        <dbReference type="Proteomes" id="UP000661918"/>
    </source>
</evidence>
<dbReference type="Proteomes" id="UP000661918">
    <property type="component" value="Unassembled WGS sequence"/>
</dbReference>
<name>A0ABQ2H085_9DEIO</name>
<proteinExistence type="predicted"/>
<reference evidence="3" key="1">
    <citation type="journal article" date="2019" name="Int. J. Syst. Evol. Microbiol.">
        <title>The Global Catalogue of Microorganisms (GCM) 10K type strain sequencing project: providing services to taxonomists for standard genome sequencing and annotation.</title>
        <authorList>
            <consortium name="The Broad Institute Genomics Platform"/>
            <consortium name="The Broad Institute Genome Sequencing Center for Infectious Disease"/>
            <person name="Wu L."/>
            <person name="Ma J."/>
        </authorList>
    </citation>
    <scope>NUCLEOTIDE SEQUENCE [LARGE SCALE GENOMIC DNA]</scope>
    <source>
        <strain evidence="3">JCM 15443</strain>
    </source>
</reference>